<sequence>MTHGADCLALFIESNQLLVTLISQYPKAATEDSPQ</sequence>
<organism evidence="1 2">
    <name type="scientific">Yersinia pestis bv. Antiqua (strain Antiqua)</name>
    <dbReference type="NCBI Taxonomy" id="360102"/>
    <lineage>
        <taxon>Bacteria</taxon>
        <taxon>Pseudomonadati</taxon>
        <taxon>Pseudomonadota</taxon>
        <taxon>Gammaproteobacteria</taxon>
        <taxon>Enterobacterales</taxon>
        <taxon>Yersiniaceae</taxon>
        <taxon>Yersinia</taxon>
    </lineage>
</organism>
<accession>A0A0H2Y635</accession>
<gene>
    <name evidence="1" type="ordered locus">YPA_1301</name>
</gene>
<dbReference type="AlphaFoldDB" id="A0A0H2Y635"/>
<proteinExistence type="predicted"/>
<dbReference type="Proteomes" id="UP000001971">
    <property type="component" value="Chromosome"/>
</dbReference>
<evidence type="ECO:0000313" key="1">
    <source>
        <dbReference type="EMBL" id="ABG13268.1"/>
    </source>
</evidence>
<protein>
    <submittedName>
        <fullName evidence="1">Two-component sensor protein</fullName>
    </submittedName>
</protein>
<evidence type="ECO:0000313" key="2">
    <source>
        <dbReference type="Proteomes" id="UP000001971"/>
    </source>
</evidence>
<dbReference type="KEGG" id="ypa:YPA_1301"/>
<reference evidence="1 2" key="1">
    <citation type="journal article" date="2006" name="J. Bacteriol.">
        <title>Complete genome sequence of Yersinia pestis strains Antiqua and Nepal516: evidence of gene reduction in an emerging pathogen.</title>
        <authorList>
            <person name="Chain P.S."/>
            <person name="Hu P."/>
            <person name="Malfatti S.A."/>
            <person name="Radnedge L."/>
            <person name="Larimer F."/>
            <person name="Vergez L.M."/>
            <person name="Worsham P."/>
            <person name="Chu M.C."/>
            <person name="Andersen G.L."/>
        </authorList>
    </citation>
    <scope>NUCLEOTIDE SEQUENCE [LARGE SCALE GENOMIC DNA]</scope>
    <source>
        <strain evidence="1 2">Antiqua</strain>
    </source>
</reference>
<name>A0A0H2Y635_YERPA</name>
<dbReference type="EMBL" id="CP000308">
    <property type="protein sequence ID" value="ABG13268.1"/>
    <property type="molecule type" value="Genomic_DNA"/>
</dbReference>